<keyword evidence="4 8" id="KW-0808">Transferase</keyword>
<dbReference type="GO" id="GO:0016020">
    <property type="term" value="C:membrane"/>
    <property type="evidence" value="ECO:0007669"/>
    <property type="project" value="UniProtKB-SubCell"/>
</dbReference>
<evidence type="ECO:0000256" key="5">
    <source>
        <dbReference type="ARBA" id="ARBA00022692"/>
    </source>
</evidence>
<reference evidence="10 11" key="1">
    <citation type="submission" date="2020-08" db="EMBL/GenBank/DDBJ databases">
        <title>Aphidius gifuensis genome sequencing and assembly.</title>
        <authorList>
            <person name="Du Z."/>
        </authorList>
    </citation>
    <scope>NUCLEOTIDE SEQUENCE [LARGE SCALE GENOMIC DNA]</scope>
    <source>
        <strain evidence="10">YNYX2018</strain>
        <tissue evidence="10">Adults</tissue>
    </source>
</reference>
<dbReference type="EC" id="2.4.1.-" evidence="8"/>
<dbReference type="Pfam" id="PF01697">
    <property type="entry name" value="Glyco_transf_92"/>
    <property type="match status" value="1"/>
</dbReference>
<dbReference type="GO" id="GO:0005737">
    <property type="term" value="C:cytoplasm"/>
    <property type="evidence" value="ECO:0007669"/>
    <property type="project" value="TreeGrafter"/>
</dbReference>
<dbReference type="AlphaFoldDB" id="A0A835CUB3"/>
<evidence type="ECO:0000256" key="7">
    <source>
        <dbReference type="ARBA" id="ARBA00023136"/>
    </source>
</evidence>
<organism evidence="10 11">
    <name type="scientific">Aphidius gifuensis</name>
    <name type="common">Parasitoid wasp</name>
    <dbReference type="NCBI Taxonomy" id="684658"/>
    <lineage>
        <taxon>Eukaryota</taxon>
        <taxon>Metazoa</taxon>
        <taxon>Ecdysozoa</taxon>
        <taxon>Arthropoda</taxon>
        <taxon>Hexapoda</taxon>
        <taxon>Insecta</taxon>
        <taxon>Pterygota</taxon>
        <taxon>Neoptera</taxon>
        <taxon>Endopterygota</taxon>
        <taxon>Hymenoptera</taxon>
        <taxon>Apocrita</taxon>
        <taxon>Ichneumonoidea</taxon>
        <taxon>Braconidae</taxon>
        <taxon>Aphidiinae</taxon>
        <taxon>Aphidius</taxon>
    </lineage>
</organism>
<comment type="subcellular location">
    <subcellularLocation>
        <location evidence="1">Membrane</location>
        <topology evidence="1">Single-pass membrane protein</topology>
    </subcellularLocation>
</comment>
<keyword evidence="6" id="KW-1133">Transmembrane helix</keyword>
<evidence type="ECO:0000313" key="11">
    <source>
        <dbReference type="Proteomes" id="UP000639338"/>
    </source>
</evidence>
<proteinExistence type="inferred from homology"/>
<feature type="compositionally biased region" description="Acidic residues" evidence="9">
    <location>
        <begin position="418"/>
        <end position="427"/>
    </location>
</feature>
<evidence type="ECO:0000256" key="8">
    <source>
        <dbReference type="RuleBase" id="RU366017"/>
    </source>
</evidence>
<dbReference type="PANTHER" id="PTHR21461:SF69">
    <property type="entry name" value="GLYCOSYLTRANSFERASE FAMILY 92 PROTEIN"/>
    <property type="match status" value="1"/>
</dbReference>
<evidence type="ECO:0000256" key="6">
    <source>
        <dbReference type="ARBA" id="ARBA00022989"/>
    </source>
</evidence>
<accession>A0A835CUB3</accession>
<name>A0A835CUB3_APHGI</name>
<evidence type="ECO:0000256" key="3">
    <source>
        <dbReference type="ARBA" id="ARBA00022676"/>
    </source>
</evidence>
<dbReference type="EMBL" id="JACMRX010000003">
    <property type="protein sequence ID" value="KAF7994158.1"/>
    <property type="molecule type" value="Genomic_DNA"/>
</dbReference>
<dbReference type="InterPro" id="IPR008166">
    <property type="entry name" value="Glyco_transf_92"/>
</dbReference>
<dbReference type="GO" id="GO:0016757">
    <property type="term" value="F:glycosyltransferase activity"/>
    <property type="evidence" value="ECO:0007669"/>
    <property type="project" value="UniProtKB-UniRule"/>
</dbReference>
<comment type="similarity">
    <text evidence="2 8">Belongs to the glycosyltransferase 92 family.</text>
</comment>
<feature type="region of interest" description="Disordered" evidence="9">
    <location>
        <begin position="406"/>
        <end position="427"/>
    </location>
</feature>
<evidence type="ECO:0000256" key="1">
    <source>
        <dbReference type="ARBA" id="ARBA00004167"/>
    </source>
</evidence>
<keyword evidence="3 8" id="KW-0328">Glycosyltransferase</keyword>
<gene>
    <name evidence="10" type="ORF">HCN44_011427</name>
</gene>
<sequence>MLVVGMKRLCRVGLAAVLATALCVLTLVDMPLQLPESQTDSPPTSGIEPPGTRSIVAYSWARRLALDYRPSHECTYNGSISESSTNKLNIVHESWTETISNNLFLYSGYLDIRVTGYPSVRVIGVKREPMTSGILFCTIWQKDHDGIHSYSMEAIISDIWLDEWTTTSIGYTGILITCPLPDHASHPSHVYIGTTSCYKNPSHSLIVKQPLNIQNKIDFTLCVKGLDFDKDISQKIIAFIELSRILGAGMIYIYVFNIHNNVKKVLNYYEKTNIIKWFNINLPGNLPNDKINRRKLFNKNIWIKRRMELIPYNHCFYDNIYQSNYIIPIDIDEMIIPIGTINWSQLIINEKKKLGKSFNDYASYAVRNVFFFPELKKITNNNNNSSSNNNNNNTNKFKSDDDVAIVADNNNNNNNDNSIDEEKNDDDDDNIEYLNYLEILRTSIVSPEGDSVKSFISTKRTLTVHNHYALMTLNPSTRRAHHFDPGDVLKHHYRKCDGEHFDCNLMMNDVTIDESILRYAEILKTRVKNALFNINALID</sequence>
<evidence type="ECO:0000256" key="2">
    <source>
        <dbReference type="ARBA" id="ARBA00007647"/>
    </source>
</evidence>
<feature type="compositionally biased region" description="Low complexity" evidence="9">
    <location>
        <begin position="406"/>
        <end position="417"/>
    </location>
</feature>
<evidence type="ECO:0000313" key="10">
    <source>
        <dbReference type="EMBL" id="KAF7994158.1"/>
    </source>
</evidence>
<keyword evidence="11" id="KW-1185">Reference proteome</keyword>
<dbReference type="PANTHER" id="PTHR21461">
    <property type="entry name" value="GLYCOSYLTRANSFERASE FAMILY 92 PROTEIN"/>
    <property type="match status" value="1"/>
</dbReference>
<keyword evidence="5" id="KW-0812">Transmembrane</keyword>
<dbReference type="OrthoDB" id="7917939at2759"/>
<dbReference type="Proteomes" id="UP000639338">
    <property type="component" value="Unassembled WGS sequence"/>
</dbReference>
<protein>
    <recommendedName>
        <fullName evidence="8">Glycosyltransferase family 92 protein</fullName>
        <ecNumber evidence="8">2.4.1.-</ecNumber>
    </recommendedName>
</protein>
<evidence type="ECO:0000256" key="4">
    <source>
        <dbReference type="ARBA" id="ARBA00022679"/>
    </source>
</evidence>
<evidence type="ECO:0000256" key="9">
    <source>
        <dbReference type="SAM" id="MobiDB-lite"/>
    </source>
</evidence>
<comment type="caution">
    <text evidence="10">The sequence shown here is derived from an EMBL/GenBank/DDBJ whole genome shotgun (WGS) entry which is preliminary data.</text>
</comment>
<keyword evidence="7" id="KW-0472">Membrane</keyword>